<feature type="transmembrane region" description="Helical" evidence="5">
    <location>
        <begin position="20"/>
        <end position="42"/>
    </location>
</feature>
<keyword evidence="8" id="KW-1185">Reference proteome</keyword>
<dbReference type="AlphaFoldDB" id="A0ABD0J7J2"/>
<evidence type="ECO:0000256" key="5">
    <source>
        <dbReference type="SAM" id="Phobius"/>
    </source>
</evidence>
<feature type="transmembrane region" description="Helical" evidence="5">
    <location>
        <begin position="334"/>
        <end position="354"/>
    </location>
</feature>
<dbReference type="PANTHER" id="PTHR24064">
    <property type="entry name" value="SOLUTE CARRIER FAMILY 22 MEMBER"/>
    <property type="match status" value="1"/>
</dbReference>
<evidence type="ECO:0000256" key="1">
    <source>
        <dbReference type="ARBA" id="ARBA00004141"/>
    </source>
</evidence>
<evidence type="ECO:0000256" key="2">
    <source>
        <dbReference type="ARBA" id="ARBA00022692"/>
    </source>
</evidence>
<evidence type="ECO:0000259" key="6">
    <source>
        <dbReference type="PROSITE" id="PS50850"/>
    </source>
</evidence>
<feature type="transmembrane region" description="Helical" evidence="5">
    <location>
        <begin position="161"/>
        <end position="180"/>
    </location>
</feature>
<keyword evidence="3 5" id="KW-1133">Transmembrane helix</keyword>
<gene>
    <name evidence="7" type="ORF">BaRGS_00037887</name>
</gene>
<sequence>MKFDDVLREIGEFGLYQKRLMFLLCVTTCSVIMQNISPVFTIKIPKHRCKIPTYPNDTYELQSPDHAYLVNETIPLRNGEYSKCTLYDVMESDGTENRTERACNDWVFDKSVFTATLVTELNLVCQRKMYRSHSSMMIFAGKFVGAFLNSMGGDYFGRRRVYTFMMLALIGTSVGIVFVSNLPALMAFRFMAGAFSTGSYLCTYVITLEILGTRYRRFASIVSKCANSFAMLTGTLFAYLLRDWHHFQAALASPGIFLFIGYFFIPESPRWLVSKGRHEEAQKVLEVVARVNGRSLPPRFQIEAPASMAGARAASGPKGKQGFSLLSLFRVPRLLLRYTFLYFCWILVSMTNYGLMLNVSNMSGNIFLNFGIMSALDLFSVIFFALLIERVGRRPFVVGAVGLDWITRGLSLGGRMCVTAVVSALYTLSPELFPTVLRSFGLGSCSMMSRIGGVASPYVADLNTYVMGTFGAVLPQMVFGAAGLLTAVIMFFLPETRGRHLPETVRDAELFGR</sequence>
<organism evidence="7 8">
    <name type="scientific">Batillaria attramentaria</name>
    <dbReference type="NCBI Taxonomy" id="370345"/>
    <lineage>
        <taxon>Eukaryota</taxon>
        <taxon>Metazoa</taxon>
        <taxon>Spiralia</taxon>
        <taxon>Lophotrochozoa</taxon>
        <taxon>Mollusca</taxon>
        <taxon>Gastropoda</taxon>
        <taxon>Caenogastropoda</taxon>
        <taxon>Sorbeoconcha</taxon>
        <taxon>Cerithioidea</taxon>
        <taxon>Batillariidae</taxon>
        <taxon>Batillaria</taxon>
    </lineage>
</organism>
<name>A0ABD0J7J2_9CAEN</name>
<feature type="transmembrane region" description="Helical" evidence="5">
    <location>
        <begin position="218"/>
        <end position="241"/>
    </location>
</feature>
<dbReference type="PROSITE" id="PS50850">
    <property type="entry name" value="MFS"/>
    <property type="match status" value="1"/>
</dbReference>
<feature type="transmembrane region" description="Helical" evidence="5">
    <location>
        <begin position="473"/>
        <end position="493"/>
    </location>
</feature>
<evidence type="ECO:0000313" key="8">
    <source>
        <dbReference type="Proteomes" id="UP001519460"/>
    </source>
</evidence>
<protein>
    <recommendedName>
        <fullName evidence="6">Major facilitator superfamily (MFS) profile domain-containing protein</fullName>
    </recommendedName>
</protein>
<evidence type="ECO:0000313" key="7">
    <source>
        <dbReference type="EMBL" id="KAK7464552.1"/>
    </source>
</evidence>
<evidence type="ECO:0000256" key="4">
    <source>
        <dbReference type="ARBA" id="ARBA00023136"/>
    </source>
</evidence>
<keyword evidence="2 5" id="KW-0812">Transmembrane</keyword>
<dbReference type="GO" id="GO:0016020">
    <property type="term" value="C:membrane"/>
    <property type="evidence" value="ECO:0007669"/>
    <property type="project" value="UniProtKB-SubCell"/>
</dbReference>
<feature type="domain" description="Major facilitator superfamily (MFS) profile" evidence="6">
    <location>
        <begin position="68"/>
        <end position="498"/>
    </location>
</feature>
<feature type="transmembrane region" description="Helical" evidence="5">
    <location>
        <begin position="366"/>
        <end position="388"/>
    </location>
</feature>
<dbReference type="Proteomes" id="UP001519460">
    <property type="component" value="Unassembled WGS sequence"/>
</dbReference>
<dbReference type="Pfam" id="PF00083">
    <property type="entry name" value="Sugar_tr"/>
    <property type="match status" value="1"/>
</dbReference>
<dbReference type="InterPro" id="IPR005828">
    <property type="entry name" value="MFS_sugar_transport-like"/>
</dbReference>
<dbReference type="EMBL" id="JACVVK020000586">
    <property type="protein sequence ID" value="KAK7464552.1"/>
    <property type="molecule type" value="Genomic_DNA"/>
</dbReference>
<comment type="subcellular location">
    <subcellularLocation>
        <location evidence="1">Membrane</location>
        <topology evidence="1">Multi-pass membrane protein</topology>
    </subcellularLocation>
</comment>
<proteinExistence type="predicted"/>
<dbReference type="SUPFAM" id="SSF103473">
    <property type="entry name" value="MFS general substrate transporter"/>
    <property type="match status" value="1"/>
</dbReference>
<feature type="transmembrane region" description="Helical" evidence="5">
    <location>
        <begin position="247"/>
        <end position="265"/>
    </location>
</feature>
<evidence type="ECO:0000256" key="3">
    <source>
        <dbReference type="ARBA" id="ARBA00022989"/>
    </source>
</evidence>
<reference evidence="7 8" key="1">
    <citation type="journal article" date="2023" name="Sci. Data">
        <title>Genome assembly of the Korean intertidal mud-creeper Batillaria attramentaria.</title>
        <authorList>
            <person name="Patra A.K."/>
            <person name="Ho P.T."/>
            <person name="Jun S."/>
            <person name="Lee S.J."/>
            <person name="Kim Y."/>
            <person name="Won Y.J."/>
        </authorList>
    </citation>
    <scope>NUCLEOTIDE SEQUENCE [LARGE SCALE GENOMIC DNA]</scope>
    <source>
        <strain evidence="7">Wonlab-2016</strain>
    </source>
</reference>
<dbReference type="InterPro" id="IPR036259">
    <property type="entry name" value="MFS_trans_sf"/>
</dbReference>
<feature type="transmembrane region" description="Helical" evidence="5">
    <location>
        <begin position="186"/>
        <end position="206"/>
    </location>
</feature>
<dbReference type="Gene3D" id="1.20.1250.20">
    <property type="entry name" value="MFS general substrate transporter like domains"/>
    <property type="match status" value="1"/>
</dbReference>
<dbReference type="InterPro" id="IPR020846">
    <property type="entry name" value="MFS_dom"/>
</dbReference>
<accession>A0ABD0J7J2</accession>
<comment type="caution">
    <text evidence="7">The sequence shown here is derived from an EMBL/GenBank/DDBJ whole genome shotgun (WGS) entry which is preliminary data.</text>
</comment>
<keyword evidence="4 5" id="KW-0472">Membrane</keyword>